<accession>A0A067MWL4</accession>
<dbReference type="InterPro" id="IPR036322">
    <property type="entry name" value="WD40_repeat_dom_sf"/>
</dbReference>
<dbReference type="OrthoDB" id="308449at2759"/>
<dbReference type="InterPro" id="IPR015943">
    <property type="entry name" value="WD40/YVTN_repeat-like_dom_sf"/>
</dbReference>
<dbReference type="InterPro" id="IPR051959">
    <property type="entry name" value="PAK1-Kinase_Regulator"/>
</dbReference>
<dbReference type="Pfam" id="PF00400">
    <property type="entry name" value="WD40"/>
    <property type="match status" value="3"/>
</dbReference>
<dbReference type="HOGENOM" id="CLU_031466_0_0_1"/>
<dbReference type="STRING" id="930990.A0A067MWL4"/>
<sequence>MSSSQKHRSATVSRSVSAAKPPDTRKSQHKRARFDAGGRRNTSKSGLKDAPHIDAPKKSANKVKIRDTPGEATVDIRLAKGKAKQVQQDGHTATASQLPSLPTTFKIIAGSYEKILYGLEGVFPVTEDGALSPSVPALTPIFIFPAHVGCVKAVAASPGGGKWLASGSTDEIVKVWDLRRRKEVGGLIQHVGSITHLEFPSRTHLLSASEDGTLCLFHTRDWAVLRSLKGHKGRINCVAVHPSGKAALSVGKDRTLRMWDFMRGRGSASTKLGKEGELVRWSTAGTMLAVQAQSTIDLYSTDMNLLHSINHLSRIQDIKFSTRSGGEGQVLLVGAEDKKVSVYEMEEGETQFTVIAEFIGHSNRVKALDTLAIAYPSNSAKPSISTILLSTASSDGKIHVYNLAALPALGQALTAPEQIEPLVAYDTKGTRLTCITMADGEMVAVPQAARKRKQPGDDEDDSDEDESEEGSEEGTEKDEEEGDSEGDAELEEVEDADESEECEHST</sequence>
<organism evidence="5 6">
    <name type="scientific">Botryobasidium botryosum (strain FD-172 SS1)</name>
    <dbReference type="NCBI Taxonomy" id="930990"/>
    <lineage>
        <taxon>Eukaryota</taxon>
        <taxon>Fungi</taxon>
        <taxon>Dikarya</taxon>
        <taxon>Basidiomycota</taxon>
        <taxon>Agaricomycotina</taxon>
        <taxon>Agaricomycetes</taxon>
        <taxon>Cantharellales</taxon>
        <taxon>Botryobasidiaceae</taxon>
        <taxon>Botryobasidium</taxon>
    </lineage>
</organism>
<dbReference type="FunCoup" id="A0A067MWL4">
    <property type="interactions" value="421"/>
</dbReference>
<dbReference type="InterPro" id="IPR019775">
    <property type="entry name" value="WD40_repeat_CS"/>
</dbReference>
<feature type="repeat" description="WD" evidence="3">
    <location>
        <begin position="228"/>
        <end position="269"/>
    </location>
</feature>
<keyword evidence="6" id="KW-1185">Reference proteome</keyword>
<dbReference type="PROSITE" id="PS00678">
    <property type="entry name" value="WD_REPEATS_1"/>
    <property type="match status" value="1"/>
</dbReference>
<dbReference type="PROSITE" id="PS50082">
    <property type="entry name" value="WD_REPEATS_2"/>
    <property type="match status" value="2"/>
</dbReference>
<protein>
    <submittedName>
        <fullName evidence="5">Uncharacterized protein</fullName>
    </submittedName>
</protein>
<feature type="compositionally biased region" description="Acidic residues" evidence="4">
    <location>
        <begin position="457"/>
        <end position="506"/>
    </location>
</feature>
<feature type="compositionally biased region" description="Basic and acidic residues" evidence="4">
    <location>
        <begin position="46"/>
        <end position="57"/>
    </location>
</feature>
<reference evidence="6" key="1">
    <citation type="journal article" date="2014" name="Proc. Natl. Acad. Sci. U.S.A.">
        <title>Extensive sampling of basidiomycete genomes demonstrates inadequacy of the white-rot/brown-rot paradigm for wood decay fungi.</title>
        <authorList>
            <person name="Riley R."/>
            <person name="Salamov A.A."/>
            <person name="Brown D.W."/>
            <person name="Nagy L.G."/>
            <person name="Floudas D."/>
            <person name="Held B.W."/>
            <person name="Levasseur A."/>
            <person name="Lombard V."/>
            <person name="Morin E."/>
            <person name="Otillar R."/>
            <person name="Lindquist E.A."/>
            <person name="Sun H."/>
            <person name="LaButti K.M."/>
            <person name="Schmutz J."/>
            <person name="Jabbour D."/>
            <person name="Luo H."/>
            <person name="Baker S.E."/>
            <person name="Pisabarro A.G."/>
            <person name="Walton J.D."/>
            <person name="Blanchette R.A."/>
            <person name="Henrissat B."/>
            <person name="Martin F."/>
            <person name="Cullen D."/>
            <person name="Hibbett D.S."/>
            <person name="Grigoriev I.V."/>
        </authorList>
    </citation>
    <scope>NUCLEOTIDE SEQUENCE [LARGE SCALE GENOMIC DNA]</scope>
    <source>
        <strain evidence="6">FD-172 SS1</strain>
    </source>
</reference>
<dbReference type="Proteomes" id="UP000027195">
    <property type="component" value="Unassembled WGS sequence"/>
</dbReference>
<dbReference type="InterPro" id="IPR001680">
    <property type="entry name" value="WD40_rpt"/>
</dbReference>
<dbReference type="SMART" id="SM00320">
    <property type="entry name" value="WD40"/>
    <property type="match status" value="5"/>
</dbReference>
<dbReference type="PANTHER" id="PTHR44675:SF1">
    <property type="entry name" value="P21-ACTIVATED PROTEIN KINASE-INTERACTING PROTEIN 1"/>
    <property type="match status" value="1"/>
</dbReference>
<dbReference type="SUPFAM" id="SSF50978">
    <property type="entry name" value="WD40 repeat-like"/>
    <property type="match status" value="1"/>
</dbReference>
<feature type="compositionally biased region" description="Low complexity" evidence="4">
    <location>
        <begin position="10"/>
        <end position="19"/>
    </location>
</feature>
<evidence type="ECO:0000313" key="6">
    <source>
        <dbReference type="Proteomes" id="UP000027195"/>
    </source>
</evidence>
<evidence type="ECO:0000256" key="4">
    <source>
        <dbReference type="SAM" id="MobiDB-lite"/>
    </source>
</evidence>
<evidence type="ECO:0000313" key="5">
    <source>
        <dbReference type="EMBL" id="KDQ19095.1"/>
    </source>
</evidence>
<feature type="region of interest" description="Disordered" evidence="4">
    <location>
        <begin position="446"/>
        <end position="506"/>
    </location>
</feature>
<evidence type="ECO:0000256" key="2">
    <source>
        <dbReference type="ARBA" id="ARBA00022737"/>
    </source>
</evidence>
<proteinExistence type="predicted"/>
<dbReference type="InParanoid" id="A0A067MWL4"/>
<evidence type="ECO:0000256" key="1">
    <source>
        <dbReference type="ARBA" id="ARBA00022574"/>
    </source>
</evidence>
<keyword evidence="1 3" id="KW-0853">WD repeat</keyword>
<dbReference type="PANTHER" id="PTHR44675">
    <property type="entry name" value="PAK1 INTERACTING PROTEIN 1"/>
    <property type="match status" value="1"/>
</dbReference>
<gene>
    <name evidence="5" type="ORF">BOTBODRAFT_154019</name>
</gene>
<name>A0A067MWL4_BOTB1</name>
<dbReference type="AlphaFoldDB" id="A0A067MWL4"/>
<dbReference type="EMBL" id="KL198020">
    <property type="protein sequence ID" value="KDQ19095.1"/>
    <property type="molecule type" value="Genomic_DNA"/>
</dbReference>
<keyword evidence="2" id="KW-0677">Repeat</keyword>
<dbReference type="Gene3D" id="2.130.10.10">
    <property type="entry name" value="YVTN repeat-like/Quinoprotein amine dehydrogenase"/>
    <property type="match status" value="2"/>
</dbReference>
<feature type="region of interest" description="Disordered" evidence="4">
    <location>
        <begin position="1"/>
        <end position="65"/>
    </location>
</feature>
<feature type="repeat" description="WD" evidence="3">
    <location>
        <begin position="144"/>
        <end position="186"/>
    </location>
</feature>
<dbReference type="PROSITE" id="PS50294">
    <property type="entry name" value="WD_REPEATS_REGION"/>
    <property type="match status" value="2"/>
</dbReference>
<evidence type="ECO:0000256" key="3">
    <source>
        <dbReference type="PROSITE-ProRule" id="PRU00221"/>
    </source>
</evidence>